<evidence type="ECO:0000313" key="1">
    <source>
        <dbReference type="EMBL" id="KAF3566909.1"/>
    </source>
</evidence>
<feature type="non-terminal residue" evidence="1">
    <location>
        <position position="1"/>
    </location>
</feature>
<protein>
    <recommendedName>
        <fullName evidence="3">Syntaxin N-terminal domain-containing protein</fullName>
    </recommendedName>
</protein>
<evidence type="ECO:0000313" key="2">
    <source>
        <dbReference type="Proteomes" id="UP000266723"/>
    </source>
</evidence>
<gene>
    <name evidence="1" type="ORF">DY000_02012001</name>
</gene>
<dbReference type="EMBL" id="QGKV02000759">
    <property type="protein sequence ID" value="KAF3566909.1"/>
    <property type="molecule type" value="Genomic_DNA"/>
</dbReference>
<reference evidence="1 2" key="1">
    <citation type="journal article" date="2020" name="BMC Genomics">
        <title>Intraspecific diversification of the crop wild relative Brassica cretica Lam. using demographic model selection.</title>
        <authorList>
            <person name="Kioukis A."/>
            <person name="Michalopoulou V.A."/>
            <person name="Briers L."/>
            <person name="Pirintsos S."/>
            <person name="Studholme D.J."/>
            <person name="Pavlidis P."/>
            <person name="Sarris P.F."/>
        </authorList>
    </citation>
    <scope>NUCLEOTIDE SEQUENCE [LARGE SCALE GENOMIC DNA]</scope>
    <source>
        <strain evidence="2">cv. PFS-1207/04</strain>
    </source>
</reference>
<comment type="caution">
    <text evidence="1">The sequence shown here is derived from an EMBL/GenBank/DDBJ whole genome shotgun (WGS) entry which is preliminary data.</text>
</comment>
<accession>A0ABQ7D5M5</accession>
<dbReference type="Proteomes" id="UP000266723">
    <property type="component" value="Unassembled WGS sequence"/>
</dbReference>
<keyword evidence="2" id="KW-1185">Reference proteome</keyword>
<evidence type="ECO:0008006" key="3">
    <source>
        <dbReference type="Google" id="ProtNLM"/>
    </source>
</evidence>
<name>A0ABQ7D5M5_BRACR</name>
<proteinExistence type="predicted"/>
<sequence length="264" mass="30102">LDFMDSGDSPQMDTLHRVSGTAVVQKDMRECINDIEKAGLDWVQARAVARDRMFKAKSKKIGQLLNDSRDSLIRSLHETVEADRKKKDADIEMKTALLNPAGSIRAIHSLFSAVSRKPTTCFSSWRTQWSLLSRGRTVSLRKKFFLLPPKTTTEQSGLKFIFPKVVAFTIESSEFRESFGISFKVKWEEKMWIETSCRIAASTRLRRVDVGRNQCCHCSDEQRLLEASMACVEIRSSMMKNLISSNSKLRWMVVRLCVRVQGAV</sequence>
<organism evidence="1 2">
    <name type="scientific">Brassica cretica</name>
    <name type="common">Mustard</name>
    <dbReference type="NCBI Taxonomy" id="69181"/>
    <lineage>
        <taxon>Eukaryota</taxon>
        <taxon>Viridiplantae</taxon>
        <taxon>Streptophyta</taxon>
        <taxon>Embryophyta</taxon>
        <taxon>Tracheophyta</taxon>
        <taxon>Spermatophyta</taxon>
        <taxon>Magnoliopsida</taxon>
        <taxon>eudicotyledons</taxon>
        <taxon>Gunneridae</taxon>
        <taxon>Pentapetalae</taxon>
        <taxon>rosids</taxon>
        <taxon>malvids</taxon>
        <taxon>Brassicales</taxon>
        <taxon>Brassicaceae</taxon>
        <taxon>Brassiceae</taxon>
        <taxon>Brassica</taxon>
    </lineage>
</organism>